<protein>
    <submittedName>
        <fullName evidence="2">(Mediterranean fruit fly) hypothetical protein</fullName>
    </submittedName>
</protein>
<dbReference type="Proteomes" id="UP000606786">
    <property type="component" value="Unassembled WGS sequence"/>
</dbReference>
<evidence type="ECO:0000313" key="2">
    <source>
        <dbReference type="EMBL" id="CAD7005075.1"/>
    </source>
</evidence>
<evidence type="ECO:0000313" key="3">
    <source>
        <dbReference type="EMBL" id="JAB97092.1"/>
    </source>
</evidence>
<dbReference type="Gene3D" id="3.80.10.10">
    <property type="entry name" value="Ribonuclease Inhibitor"/>
    <property type="match status" value="1"/>
</dbReference>
<dbReference type="EMBL" id="CAJHJT010000034">
    <property type="protein sequence ID" value="CAD7005075.1"/>
    <property type="molecule type" value="Genomic_DNA"/>
</dbReference>
<name>W8BEK2_CERCA</name>
<evidence type="ECO:0000259" key="1">
    <source>
        <dbReference type="PROSITE" id="PS50181"/>
    </source>
</evidence>
<accession>W8BEK2</accession>
<dbReference type="EMBL" id="GAMC01009453">
    <property type="protein sequence ID" value="JAB97102.1"/>
    <property type="molecule type" value="mRNA"/>
</dbReference>
<dbReference type="EMBL" id="GAMC01009463">
    <property type="protein sequence ID" value="JAB97092.1"/>
    <property type="molecule type" value="mRNA"/>
</dbReference>
<organism evidence="3">
    <name type="scientific">Ceratitis capitata</name>
    <name type="common">Mediterranean fruit fly</name>
    <name type="synonym">Tephritis capitata</name>
    <dbReference type="NCBI Taxonomy" id="7213"/>
    <lineage>
        <taxon>Eukaryota</taxon>
        <taxon>Metazoa</taxon>
        <taxon>Ecdysozoa</taxon>
        <taxon>Arthropoda</taxon>
        <taxon>Hexapoda</taxon>
        <taxon>Insecta</taxon>
        <taxon>Pterygota</taxon>
        <taxon>Neoptera</taxon>
        <taxon>Endopterygota</taxon>
        <taxon>Diptera</taxon>
        <taxon>Brachycera</taxon>
        <taxon>Muscomorpha</taxon>
        <taxon>Tephritoidea</taxon>
        <taxon>Tephritidae</taxon>
        <taxon>Ceratitis</taxon>
        <taxon>Ceratitis</taxon>
    </lineage>
</organism>
<evidence type="ECO:0000313" key="4">
    <source>
        <dbReference type="Proteomes" id="UP000606786"/>
    </source>
</evidence>
<dbReference type="EMBL" id="GAMC01009459">
    <property type="protein sequence ID" value="JAB97096.1"/>
    <property type="molecule type" value="mRNA"/>
</dbReference>
<sequence length="396" mass="45954">MSKLLDLNDDCLYSICTCLDLNDLLSLKKSCRRMETIVLYLWRHRYRRLSLTRNQMGSFTDKSIFVDLMSSVCDILEELTIASIDSSQIKWIAHLRFHKLHYLECNINHNFNESCDGNTLLLTKMCAYITKLTLLSSTTGKYIKDFNHLIDLDLSCCNYLDTEYIAEICSSLKLQKIAILYYGYNTVIEMSAITNCRTLEELKIDDHHLMLFIDGILSLPHLRKISCYTRDYGVYLVDKIALTRGPSIHTMIFNSVLWSNDRHIQNLIQMSYLKYLILVDDDVEDEQLMKLSQQLTQLLEFHCINSRLESDDGILEIIKRCEKLEVLNLTKSNISADFLKSLQCVENQIERVVPLKLYCGQTSIEDKPLIENGKLVMSNKTLNLDLPSGRCFQCEW</sequence>
<dbReference type="SUPFAM" id="SSF52047">
    <property type="entry name" value="RNI-like"/>
    <property type="match status" value="1"/>
</dbReference>
<reference evidence="2" key="3">
    <citation type="submission" date="2020-11" db="EMBL/GenBank/DDBJ databases">
        <authorList>
            <person name="Whitehead M."/>
        </authorList>
    </citation>
    <scope>NUCLEOTIDE SEQUENCE</scope>
    <source>
        <strain evidence="2">EGII</strain>
    </source>
</reference>
<dbReference type="AlphaFoldDB" id="W8BEK2"/>
<dbReference type="InterPro" id="IPR032675">
    <property type="entry name" value="LRR_dom_sf"/>
</dbReference>
<reference evidence="3" key="2">
    <citation type="journal article" date="2014" name="BMC Genomics">
        <title>A genomic perspective to assessing quality of mass-reared SIT flies used in Mediterranean fruit fly (Ceratitis capitata) eradication in California.</title>
        <authorList>
            <person name="Calla B."/>
            <person name="Hall B."/>
            <person name="Hou S."/>
            <person name="Geib S.M."/>
        </authorList>
    </citation>
    <scope>NUCLEOTIDE SEQUENCE</scope>
</reference>
<feature type="domain" description="F-box" evidence="1">
    <location>
        <begin position="1"/>
        <end position="49"/>
    </location>
</feature>
<keyword evidence="4" id="KW-1185">Reference proteome</keyword>
<dbReference type="OrthoDB" id="550575at2759"/>
<dbReference type="EMBL" id="GAMC01009455">
    <property type="protein sequence ID" value="JAB97100.1"/>
    <property type="molecule type" value="mRNA"/>
</dbReference>
<dbReference type="PROSITE" id="PS50181">
    <property type="entry name" value="FBOX"/>
    <property type="match status" value="1"/>
</dbReference>
<proteinExistence type="evidence at transcript level"/>
<dbReference type="InterPro" id="IPR001810">
    <property type="entry name" value="F-box_dom"/>
</dbReference>
<dbReference type="EMBL" id="GAMC01009461">
    <property type="protein sequence ID" value="JAB97094.1"/>
    <property type="molecule type" value="mRNA"/>
</dbReference>
<gene>
    <name evidence="2" type="ORF">CCAP1982_LOCUS13438</name>
</gene>
<reference evidence="3" key="1">
    <citation type="submission" date="2013-07" db="EMBL/GenBank/DDBJ databases">
        <authorList>
            <person name="Geib S."/>
        </authorList>
    </citation>
    <scope>NUCLEOTIDE SEQUENCE</scope>
</reference>